<evidence type="ECO:0000313" key="2">
    <source>
        <dbReference type="Proteomes" id="UP001187531"/>
    </source>
</evidence>
<protein>
    <submittedName>
        <fullName evidence="1">Uncharacterized protein</fullName>
    </submittedName>
</protein>
<proteinExistence type="predicted"/>
<gene>
    <name evidence="1" type="ORF">QYM36_011802</name>
</gene>
<reference evidence="1" key="1">
    <citation type="submission" date="2023-07" db="EMBL/GenBank/DDBJ databases">
        <title>Chromosome-level genome assembly of Artemia franciscana.</title>
        <authorList>
            <person name="Jo E."/>
        </authorList>
    </citation>
    <scope>NUCLEOTIDE SEQUENCE</scope>
    <source>
        <tissue evidence="1">Whole body</tissue>
    </source>
</reference>
<dbReference type="Proteomes" id="UP001187531">
    <property type="component" value="Unassembled WGS sequence"/>
</dbReference>
<dbReference type="AlphaFoldDB" id="A0AA88HHI8"/>
<name>A0AA88HHI8_ARTSF</name>
<evidence type="ECO:0000313" key="1">
    <source>
        <dbReference type="EMBL" id="KAK2710404.1"/>
    </source>
</evidence>
<sequence length="115" mass="12278">MMTSPVFSDSSYAKEVVWFTAATIVSIALATSLEENTVADLQASESYAPSYGYGYGISHGYGYGNHGGHSVVVNRAYYRPHYGGYGYGVPYGYGLGASYGHGIGSGYGNRYGYAY</sequence>
<dbReference type="EMBL" id="JAVRJZ010000016">
    <property type="protein sequence ID" value="KAK2710404.1"/>
    <property type="molecule type" value="Genomic_DNA"/>
</dbReference>
<comment type="caution">
    <text evidence="1">The sequence shown here is derived from an EMBL/GenBank/DDBJ whole genome shotgun (WGS) entry which is preliminary data.</text>
</comment>
<accession>A0AA88HHI8</accession>
<keyword evidence="2" id="KW-1185">Reference proteome</keyword>
<organism evidence="1 2">
    <name type="scientific">Artemia franciscana</name>
    <name type="common">Brine shrimp</name>
    <name type="synonym">Artemia sanfranciscana</name>
    <dbReference type="NCBI Taxonomy" id="6661"/>
    <lineage>
        <taxon>Eukaryota</taxon>
        <taxon>Metazoa</taxon>
        <taxon>Ecdysozoa</taxon>
        <taxon>Arthropoda</taxon>
        <taxon>Crustacea</taxon>
        <taxon>Branchiopoda</taxon>
        <taxon>Anostraca</taxon>
        <taxon>Artemiidae</taxon>
        <taxon>Artemia</taxon>
    </lineage>
</organism>